<evidence type="ECO:0000259" key="5">
    <source>
        <dbReference type="PROSITE" id="PS50040"/>
    </source>
</evidence>
<dbReference type="Pfam" id="PF14497">
    <property type="entry name" value="GST_C_3"/>
    <property type="match status" value="1"/>
</dbReference>
<reference evidence="8" key="1">
    <citation type="submission" date="2018-07" db="EMBL/GenBank/DDBJ databases">
        <authorList>
            <person name="Quirk P.G."/>
            <person name="Krulwich T.A."/>
        </authorList>
    </citation>
    <scope>NUCLEOTIDE SEQUENCE</scope>
    <source>
        <strain evidence="8">Anand</strain>
    </source>
</reference>
<gene>
    <name evidence="7" type="ORF">TAT_000343100</name>
    <name evidence="8" type="ORF">TAV_000342900</name>
</gene>
<dbReference type="GO" id="GO:0003746">
    <property type="term" value="F:translation elongation factor activity"/>
    <property type="evidence" value="ECO:0007669"/>
    <property type="project" value="UniProtKB-UniRule"/>
</dbReference>
<feature type="domain" description="GST C-terminal" evidence="6">
    <location>
        <begin position="88"/>
        <end position="213"/>
    </location>
</feature>
<dbReference type="InterPro" id="IPR050802">
    <property type="entry name" value="EF-GSTs"/>
</dbReference>
<dbReference type="FunFam" id="3.30.70.1010:FF:000001">
    <property type="entry name" value="Elongation factor 1-gamma 1"/>
    <property type="match status" value="1"/>
</dbReference>
<dbReference type="PROSITE" id="PS50405">
    <property type="entry name" value="GST_CTER"/>
    <property type="match status" value="1"/>
</dbReference>
<protein>
    <submittedName>
        <fullName evidence="8">Elongation factor 1-gamma, putative</fullName>
    </submittedName>
</protein>
<dbReference type="SUPFAM" id="SSF47616">
    <property type="entry name" value="GST C-terminal domain-like"/>
    <property type="match status" value="1"/>
</dbReference>
<dbReference type="InterPro" id="IPR010987">
    <property type="entry name" value="Glutathione-S-Trfase_C-like"/>
</dbReference>
<proteinExistence type="predicted"/>
<dbReference type="Pfam" id="PF00647">
    <property type="entry name" value="EF1G"/>
    <property type="match status" value="1"/>
</dbReference>
<evidence type="ECO:0000313" key="7">
    <source>
        <dbReference type="EMBL" id="SVP94424.1"/>
    </source>
</evidence>
<name>A0A3B0NBN1_THEAN</name>
<dbReference type="PANTHER" id="PTHR43986:SF1">
    <property type="entry name" value="ELONGATION FACTOR 1-GAMMA"/>
    <property type="match status" value="1"/>
</dbReference>
<feature type="region of interest" description="Disordered" evidence="4">
    <location>
        <begin position="208"/>
        <end position="230"/>
    </location>
</feature>
<evidence type="ECO:0000256" key="4">
    <source>
        <dbReference type="SAM" id="MobiDB-lite"/>
    </source>
</evidence>
<dbReference type="VEuPathDB" id="PiroplasmaDB:TA08705"/>
<keyword evidence="1 3" id="KW-0251">Elongation factor</keyword>
<evidence type="ECO:0000256" key="3">
    <source>
        <dbReference type="PROSITE-ProRule" id="PRU00519"/>
    </source>
</evidence>
<feature type="domain" description="EF-1-gamma C-terminal" evidence="5">
    <location>
        <begin position="228"/>
        <end position="389"/>
    </location>
</feature>
<organism evidence="8">
    <name type="scientific">Theileria annulata</name>
    <dbReference type="NCBI Taxonomy" id="5874"/>
    <lineage>
        <taxon>Eukaryota</taxon>
        <taxon>Sar</taxon>
        <taxon>Alveolata</taxon>
        <taxon>Apicomplexa</taxon>
        <taxon>Aconoidasida</taxon>
        <taxon>Piroplasmida</taxon>
        <taxon>Theileriidae</taxon>
        <taxon>Theileria</taxon>
    </lineage>
</organism>
<dbReference type="Gene3D" id="1.20.1050.130">
    <property type="match status" value="1"/>
</dbReference>
<dbReference type="SUPFAM" id="SSF89942">
    <property type="entry name" value="eEF1-gamma domain"/>
    <property type="match status" value="1"/>
</dbReference>
<dbReference type="Gene3D" id="3.30.70.1010">
    <property type="entry name" value="Translation elongation factor EF1B, gamma chain, conserved domain"/>
    <property type="match status" value="1"/>
</dbReference>
<dbReference type="SMART" id="SM01183">
    <property type="entry name" value="EF1G"/>
    <property type="match status" value="1"/>
</dbReference>
<sequence>MVRKVVGVDLEDYGTKSVLVTAAWANVNFDFEVAKGTCCASQAKKNAFSELKHAVTLVLDKDLGTFCGHVTVCRHLLDHVSKGTDEKSAFERSDTSSWVEFFYSRLDFETKLDKSSVVTRGSNSDLSKVVVSLNNYLATKTFLVAEKLSPADLVCAVSLDHLVHQKRLDAEYLEKDLLHLARFLRTVKASDSFQKFLKMLENYKSKGRLDGKAPANNVEEKSEPAKKPKNPMDLLPPTSFVLDQWKKTYSNCKGDLYKEAMPWLWERFDPEGWSFYYMVYNKLEDECKSEVFTSNMLSGFLQRFETEFRHYSFGVLNVMGSSGNFDIKGVWLVRGTELPALMTEHPSYEFHTFRKLDVTKPQDKKLVEDYFCACDDIDGVPIADCKVWK</sequence>
<dbReference type="GO" id="GO:0005737">
    <property type="term" value="C:cytoplasm"/>
    <property type="evidence" value="ECO:0007669"/>
    <property type="project" value="TreeGrafter"/>
</dbReference>
<dbReference type="AlphaFoldDB" id="A0A3B0NBN1"/>
<evidence type="ECO:0000313" key="8">
    <source>
        <dbReference type="EMBL" id="SVP95269.1"/>
    </source>
</evidence>
<dbReference type="InterPro" id="IPR036282">
    <property type="entry name" value="Glutathione-S-Trfase_C_sf"/>
</dbReference>
<accession>A0A3B0NBN1</accession>
<dbReference type="InterPro" id="IPR036433">
    <property type="entry name" value="EF1B_G_C_sf"/>
</dbReference>
<evidence type="ECO:0000256" key="1">
    <source>
        <dbReference type="ARBA" id="ARBA00022768"/>
    </source>
</evidence>
<dbReference type="EMBL" id="UIVS01000004">
    <property type="protein sequence ID" value="SVP95269.1"/>
    <property type="molecule type" value="Genomic_DNA"/>
</dbReference>
<dbReference type="GO" id="GO:0005634">
    <property type="term" value="C:nucleus"/>
    <property type="evidence" value="ECO:0007669"/>
    <property type="project" value="TreeGrafter"/>
</dbReference>
<dbReference type="PANTHER" id="PTHR43986">
    <property type="entry name" value="ELONGATION FACTOR 1-GAMMA"/>
    <property type="match status" value="1"/>
</dbReference>
<keyword evidence="2 3" id="KW-0648">Protein biosynthesis</keyword>
<dbReference type="InterPro" id="IPR004046">
    <property type="entry name" value="GST_C"/>
</dbReference>
<evidence type="ECO:0000256" key="2">
    <source>
        <dbReference type="ARBA" id="ARBA00022917"/>
    </source>
</evidence>
<evidence type="ECO:0000259" key="6">
    <source>
        <dbReference type="PROSITE" id="PS50405"/>
    </source>
</evidence>
<dbReference type="PROSITE" id="PS50040">
    <property type="entry name" value="EF1G_C"/>
    <property type="match status" value="1"/>
</dbReference>
<dbReference type="EMBL" id="UIVT01000004">
    <property type="protein sequence ID" value="SVP94424.1"/>
    <property type="molecule type" value="Genomic_DNA"/>
</dbReference>
<dbReference type="InterPro" id="IPR001662">
    <property type="entry name" value="EF1B_G_C"/>
</dbReference>